<accession>A0ABT6EY12</accession>
<proteinExistence type="predicted"/>
<evidence type="ECO:0000313" key="2">
    <source>
        <dbReference type="Proteomes" id="UP001154265"/>
    </source>
</evidence>
<name>A0ABT6EY12_9SYNE</name>
<evidence type="ECO:0000313" key="1">
    <source>
        <dbReference type="EMBL" id="MDG2990702.1"/>
    </source>
</evidence>
<comment type="caution">
    <text evidence="1">The sequence shown here is derived from an EMBL/GenBank/DDBJ whole genome shotgun (WGS) entry which is preliminary data.</text>
</comment>
<dbReference type="EMBL" id="JAKKUT010000002">
    <property type="protein sequence ID" value="MDG2990702.1"/>
    <property type="molecule type" value="Genomic_DNA"/>
</dbReference>
<reference evidence="1" key="2">
    <citation type="submission" date="2022-01" db="EMBL/GenBank/DDBJ databases">
        <authorList>
            <person name="Zivanovic Y."/>
            <person name="Moreira D."/>
            <person name="Lopez-Garcia P."/>
        </authorList>
    </citation>
    <scope>NUCLEOTIDE SEQUENCE</scope>
    <source>
        <strain evidence="1">G9</strain>
    </source>
</reference>
<keyword evidence="2" id="KW-1185">Reference proteome</keyword>
<dbReference type="RefSeq" id="WP_277866606.1">
    <property type="nucleotide sequence ID" value="NZ_JAKKUT010000002.1"/>
</dbReference>
<protein>
    <submittedName>
        <fullName evidence="1">DUF3288 family protein</fullName>
    </submittedName>
</protein>
<reference evidence="1" key="1">
    <citation type="journal article" date="2022" name="Genome Biol. Evol.">
        <title>A New Gene Family Diagnostic for Intracellular Biomineralization of Amorphous Ca Carbonates by Cyanobacteria.</title>
        <authorList>
            <person name="Benzerara K."/>
            <person name="Duprat E."/>
            <person name="Bitard-Feildel T."/>
            <person name="Caumes G."/>
            <person name="Cassier-Chauvat C."/>
            <person name="Chauvat F."/>
            <person name="Dezi M."/>
            <person name="Diop S.I."/>
            <person name="Gaschignard G."/>
            <person name="Gorgen S."/>
            <person name="Gugger M."/>
            <person name="Lopez-Garcia P."/>
            <person name="Millet M."/>
            <person name="Skouri-Panet F."/>
            <person name="Moreira D."/>
            <person name="Callebaut I."/>
        </authorList>
    </citation>
    <scope>NUCLEOTIDE SEQUENCE</scope>
    <source>
        <strain evidence="1">G9</strain>
    </source>
</reference>
<dbReference type="InterPro" id="IPR021705">
    <property type="entry name" value="DUF3288"/>
</dbReference>
<organism evidence="1 2">
    <name type="scientific">Candidatus Synechococcus calcipolaris G9</name>
    <dbReference type="NCBI Taxonomy" id="1497997"/>
    <lineage>
        <taxon>Bacteria</taxon>
        <taxon>Bacillati</taxon>
        <taxon>Cyanobacteriota</taxon>
        <taxon>Cyanophyceae</taxon>
        <taxon>Synechococcales</taxon>
        <taxon>Synechococcaceae</taxon>
        <taxon>Synechococcus</taxon>
    </lineage>
</organism>
<sequence>MANPEQKEQQHPRAGGDRLISERLLQGEATDYHLVELGRLIIRYQGFPGAKDIQANLKAALDRWQLTEAELFEQTRAIHQRGGLYKVSSNKKDDWT</sequence>
<dbReference type="Proteomes" id="UP001154265">
    <property type="component" value="Unassembled WGS sequence"/>
</dbReference>
<gene>
    <name evidence="1" type="ORF">L3556_07110</name>
</gene>
<dbReference type="Pfam" id="PF11691">
    <property type="entry name" value="DUF3288"/>
    <property type="match status" value="1"/>
</dbReference>